<dbReference type="Pfam" id="PF09423">
    <property type="entry name" value="PhoD"/>
    <property type="match status" value="1"/>
</dbReference>
<protein>
    <submittedName>
        <fullName evidence="4">PhoD-like phosphatase</fullName>
    </submittedName>
</protein>
<dbReference type="InterPro" id="IPR038607">
    <property type="entry name" value="PhoD-like_sf"/>
</dbReference>
<dbReference type="InterPro" id="IPR029052">
    <property type="entry name" value="Metallo-depent_PP-like"/>
</dbReference>
<sequence>MGDTLLGHPDIGQTGGGNRVLPPGDVFDEAMPGLLLGPLLRHVDSRSATVWVETDAPCTVAVAGARTRTFTAGGHHYALVVVTGLEPGTSTPYEVELDGETVWPPPDFPPSRIRTFPEEGDPEFVMLFGSCRKPIDPGLGFDALAAYAKRMRDQDEKDWPDALMLLGDQVYADETTDATKKWISERRSLDKPPGGEVIDFEEYTHLYHESWDEPLARWLMSTVPTSMIFDDHDVRDDWNTSQTWRDEMARTDWWDERERGALVSYWIYQHIGNLSPADLDQDEVYQRVVKAEGDVGELLHEFAERARQEVNGSKGTRWSYRRDFGNVRLLVIDTRSGRILSGGARSMVGDGEFEWIEENATGDFDHLLIGSSLPWLMPHAISYLQTLNEVACRQPGWRGRLGEKLRQSGDLEHWPSFRASSDRLAKLVRRIADTDTATVSVLSGDVHHGYAAKVTFPTPVRAAVYQLVCSPVHNMLPWYVKPFFFLSWRRSLAAVLRRRMLRKVDPLPVDWEKVGGPWLGNMVATLRASGRDAEMLMERVEGEELKRIATVPLK</sequence>
<dbReference type="SUPFAM" id="SSF56300">
    <property type="entry name" value="Metallo-dependent phosphatases"/>
    <property type="match status" value="1"/>
</dbReference>
<dbReference type="Pfam" id="PF25077">
    <property type="entry name" value="DUF7800"/>
    <property type="match status" value="1"/>
</dbReference>
<feature type="region of interest" description="Disordered" evidence="1">
    <location>
        <begin position="1"/>
        <end position="24"/>
    </location>
</feature>
<gene>
    <name evidence="4" type="ORF">CLV71_110281</name>
</gene>
<dbReference type="InterPro" id="IPR056702">
    <property type="entry name" value="DUF7800"/>
</dbReference>
<proteinExistence type="predicted"/>
<dbReference type="PANTHER" id="PTHR37031">
    <property type="entry name" value="METALLOPHOSPHATASE BINDING DOMAIN PROTEIN"/>
    <property type="match status" value="1"/>
</dbReference>
<name>A0A4R7VDI0_9PSEU</name>
<evidence type="ECO:0000313" key="5">
    <source>
        <dbReference type="Proteomes" id="UP000294927"/>
    </source>
</evidence>
<accession>A0A4R7VDI0</accession>
<organism evidence="4 5">
    <name type="scientific">Actinophytocola oryzae</name>
    <dbReference type="NCBI Taxonomy" id="502181"/>
    <lineage>
        <taxon>Bacteria</taxon>
        <taxon>Bacillati</taxon>
        <taxon>Actinomycetota</taxon>
        <taxon>Actinomycetes</taxon>
        <taxon>Pseudonocardiales</taxon>
        <taxon>Pseudonocardiaceae</taxon>
    </lineage>
</organism>
<dbReference type="PANTHER" id="PTHR37031:SF2">
    <property type="entry name" value="PHOD-LIKE PHOSPHATASE METALLOPHOSPHATASE DOMAIN-CONTAINING PROTEIN"/>
    <property type="match status" value="1"/>
</dbReference>
<dbReference type="AlphaFoldDB" id="A0A4R7VDI0"/>
<reference evidence="4 5" key="1">
    <citation type="submission" date="2019-03" db="EMBL/GenBank/DDBJ databases">
        <title>Genomic Encyclopedia of Archaeal and Bacterial Type Strains, Phase II (KMG-II): from individual species to whole genera.</title>
        <authorList>
            <person name="Goeker M."/>
        </authorList>
    </citation>
    <scope>NUCLEOTIDE SEQUENCE [LARGE SCALE GENOMIC DNA]</scope>
    <source>
        <strain evidence="4 5">DSM 45499</strain>
    </source>
</reference>
<evidence type="ECO:0000313" key="4">
    <source>
        <dbReference type="EMBL" id="TDV47097.1"/>
    </source>
</evidence>
<dbReference type="Proteomes" id="UP000294927">
    <property type="component" value="Unassembled WGS sequence"/>
</dbReference>
<feature type="domain" description="DUF7800" evidence="3">
    <location>
        <begin position="31"/>
        <end position="109"/>
    </location>
</feature>
<comment type="caution">
    <text evidence="4">The sequence shown here is derived from an EMBL/GenBank/DDBJ whole genome shotgun (WGS) entry which is preliminary data.</text>
</comment>
<evidence type="ECO:0000259" key="3">
    <source>
        <dbReference type="Pfam" id="PF25077"/>
    </source>
</evidence>
<dbReference type="Gene3D" id="3.60.21.70">
    <property type="entry name" value="PhoD-like phosphatase"/>
    <property type="match status" value="1"/>
</dbReference>
<dbReference type="InterPro" id="IPR018946">
    <property type="entry name" value="PhoD-like_MPP"/>
</dbReference>
<feature type="domain" description="PhoD-like phosphatase metallophosphatase" evidence="2">
    <location>
        <begin position="146"/>
        <end position="474"/>
    </location>
</feature>
<dbReference type="CDD" id="cd07389">
    <property type="entry name" value="MPP_PhoD"/>
    <property type="match status" value="1"/>
</dbReference>
<keyword evidence="5" id="KW-1185">Reference proteome</keyword>
<evidence type="ECO:0000256" key="1">
    <source>
        <dbReference type="SAM" id="MobiDB-lite"/>
    </source>
</evidence>
<evidence type="ECO:0000259" key="2">
    <source>
        <dbReference type="Pfam" id="PF09423"/>
    </source>
</evidence>
<dbReference type="EMBL" id="SOCP01000010">
    <property type="protein sequence ID" value="TDV47097.1"/>
    <property type="molecule type" value="Genomic_DNA"/>
</dbReference>